<dbReference type="AlphaFoldDB" id="A0AAD9MUM5"/>
<proteinExistence type="predicted"/>
<dbReference type="GO" id="GO:0046872">
    <property type="term" value="F:metal ion binding"/>
    <property type="evidence" value="ECO:0007669"/>
    <property type="project" value="UniProtKB-KW"/>
</dbReference>
<accession>A0AAD9MUM5</accession>
<feature type="domain" description="DDE Tnp4" evidence="3">
    <location>
        <begin position="53"/>
        <end position="125"/>
    </location>
</feature>
<dbReference type="InterPro" id="IPR027806">
    <property type="entry name" value="HARBI1_dom"/>
</dbReference>
<name>A0AAD9MUM5_9ANNE</name>
<evidence type="ECO:0000259" key="3">
    <source>
        <dbReference type="Pfam" id="PF13359"/>
    </source>
</evidence>
<protein>
    <recommendedName>
        <fullName evidence="3">DDE Tnp4 domain-containing protein</fullName>
    </recommendedName>
</protein>
<organism evidence="4 5">
    <name type="scientific">Paralvinella palmiformis</name>
    <dbReference type="NCBI Taxonomy" id="53620"/>
    <lineage>
        <taxon>Eukaryota</taxon>
        <taxon>Metazoa</taxon>
        <taxon>Spiralia</taxon>
        <taxon>Lophotrochozoa</taxon>
        <taxon>Annelida</taxon>
        <taxon>Polychaeta</taxon>
        <taxon>Sedentaria</taxon>
        <taxon>Canalipalpata</taxon>
        <taxon>Terebellida</taxon>
        <taxon>Terebelliformia</taxon>
        <taxon>Alvinellidae</taxon>
        <taxon>Paralvinella</taxon>
    </lineage>
</organism>
<gene>
    <name evidence="4" type="ORF">LSH36_734g01029</name>
</gene>
<dbReference type="Proteomes" id="UP001208570">
    <property type="component" value="Unassembled WGS sequence"/>
</dbReference>
<comment type="caution">
    <text evidence="4">The sequence shown here is derived from an EMBL/GenBank/DDBJ whole genome shotgun (WGS) entry which is preliminary data.</text>
</comment>
<evidence type="ECO:0000256" key="1">
    <source>
        <dbReference type="ARBA" id="ARBA00001968"/>
    </source>
</evidence>
<evidence type="ECO:0000256" key="2">
    <source>
        <dbReference type="ARBA" id="ARBA00022723"/>
    </source>
</evidence>
<evidence type="ECO:0000313" key="4">
    <source>
        <dbReference type="EMBL" id="KAK2144743.1"/>
    </source>
</evidence>
<keyword evidence="2" id="KW-0479">Metal-binding</keyword>
<sequence>MTARAQTWSNYKHHNIAKYLIGIIPQGTVGFISNGWGGRDLVAIAGAEVHYPAFSGGKSQLSATEVEATRNIANVRIRVERVIGSVRQTYSILGATCPIDHLITKADDECLLLDKVAFVCCALTNMCPSVVLVD</sequence>
<dbReference type="Pfam" id="PF13359">
    <property type="entry name" value="DDE_Tnp_4"/>
    <property type="match status" value="2"/>
</dbReference>
<evidence type="ECO:0000313" key="5">
    <source>
        <dbReference type="Proteomes" id="UP001208570"/>
    </source>
</evidence>
<comment type="cofactor">
    <cofactor evidence="1">
        <name>a divalent metal cation</name>
        <dbReference type="ChEBI" id="CHEBI:60240"/>
    </cofactor>
</comment>
<dbReference type="PANTHER" id="PTHR23080">
    <property type="entry name" value="THAP DOMAIN PROTEIN"/>
    <property type="match status" value="1"/>
</dbReference>
<keyword evidence="5" id="KW-1185">Reference proteome</keyword>
<reference evidence="4" key="1">
    <citation type="journal article" date="2023" name="Mol. Biol. Evol.">
        <title>Third-Generation Sequencing Reveals the Adaptive Role of the Epigenome in Three Deep-Sea Polychaetes.</title>
        <authorList>
            <person name="Perez M."/>
            <person name="Aroh O."/>
            <person name="Sun Y."/>
            <person name="Lan Y."/>
            <person name="Juniper S.K."/>
            <person name="Young C.R."/>
            <person name="Angers B."/>
            <person name="Qian P.Y."/>
        </authorList>
    </citation>
    <scope>NUCLEOTIDE SEQUENCE</scope>
    <source>
        <strain evidence="4">P08H-3</strain>
    </source>
</reference>
<feature type="domain" description="DDE Tnp4" evidence="3">
    <location>
        <begin position="3"/>
        <end position="39"/>
    </location>
</feature>
<dbReference type="EMBL" id="JAODUP010000734">
    <property type="protein sequence ID" value="KAK2144743.1"/>
    <property type="molecule type" value="Genomic_DNA"/>
</dbReference>